<keyword evidence="2" id="KW-1185">Reference proteome</keyword>
<dbReference type="AlphaFoldDB" id="A0AAP0PCF9"/>
<proteinExistence type="predicted"/>
<protein>
    <submittedName>
        <fullName evidence="1">Uncharacterized protein</fullName>
    </submittedName>
</protein>
<evidence type="ECO:0000313" key="2">
    <source>
        <dbReference type="Proteomes" id="UP001420932"/>
    </source>
</evidence>
<dbReference type="Proteomes" id="UP001420932">
    <property type="component" value="Unassembled WGS sequence"/>
</dbReference>
<dbReference type="EMBL" id="JBBNAF010000006">
    <property type="protein sequence ID" value="KAK9135700.1"/>
    <property type="molecule type" value="Genomic_DNA"/>
</dbReference>
<comment type="caution">
    <text evidence="1">The sequence shown here is derived from an EMBL/GenBank/DDBJ whole genome shotgun (WGS) entry which is preliminary data.</text>
</comment>
<name>A0AAP0PCF9_9MAGN</name>
<evidence type="ECO:0000313" key="1">
    <source>
        <dbReference type="EMBL" id="KAK9135700.1"/>
    </source>
</evidence>
<accession>A0AAP0PCF9</accession>
<gene>
    <name evidence="1" type="ORF">Syun_015030</name>
</gene>
<sequence>MTSTKLFFAMDCSRRRQEAYAMAMVHKLIGIEDNKVDLKHLGKSPKDQQS</sequence>
<reference evidence="1 2" key="1">
    <citation type="submission" date="2024-01" db="EMBL/GenBank/DDBJ databases">
        <title>Genome assemblies of Stephania.</title>
        <authorList>
            <person name="Yang L."/>
        </authorList>
    </citation>
    <scope>NUCLEOTIDE SEQUENCE [LARGE SCALE GENOMIC DNA]</scope>
    <source>
        <strain evidence="1">YNDBR</strain>
        <tissue evidence="1">Leaf</tissue>
    </source>
</reference>
<organism evidence="1 2">
    <name type="scientific">Stephania yunnanensis</name>
    <dbReference type="NCBI Taxonomy" id="152371"/>
    <lineage>
        <taxon>Eukaryota</taxon>
        <taxon>Viridiplantae</taxon>
        <taxon>Streptophyta</taxon>
        <taxon>Embryophyta</taxon>
        <taxon>Tracheophyta</taxon>
        <taxon>Spermatophyta</taxon>
        <taxon>Magnoliopsida</taxon>
        <taxon>Ranunculales</taxon>
        <taxon>Menispermaceae</taxon>
        <taxon>Menispermoideae</taxon>
        <taxon>Cissampelideae</taxon>
        <taxon>Stephania</taxon>
    </lineage>
</organism>